<dbReference type="PANTHER" id="PTHR42937">
    <property type="match status" value="1"/>
</dbReference>
<sequence>MPLTNSMEWMMNPRFEQQVSEDGPAAFLNPERIEAVNRLVASMDGYVPTPLVNLPALAGFWGLGAIYVKDESKRFGLNAFKVLGGIHAVANVICRRLGVGMNDMTFQQLISEETREKLGDLLFVTATDGNHGRGIAWAARQMGQRAVVFMPKGSSACRLEMIQQEGAEASITEMNYDDAVRHAREYAQAHDGIVVQDTAWEGYEEIPAWIMQGYAVMMEEISGQLKELGKLPPTHVFLQAGVGSFAGAIQGYLAAKWGEHRPQTVVVEPDQADCYFRTASIDDGMPHAVTGDMATIMAGLACGEPNLLGWKILRKYTRAFVSCADPLAARGMRILAAPMAGDPVVISGESGAVGMGVLAEMMQQNTDGERLAKALQMNAESRILIISTEGDTDPDQYRRIVWEGAYPSQK</sequence>
<keyword evidence="5" id="KW-1185">Reference proteome</keyword>
<dbReference type="Gene3D" id="3.40.50.1100">
    <property type="match status" value="2"/>
</dbReference>
<evidence type="ECO:0000256" key="1">
    <source>
        <dbReference type="ARBA" id="ARBA00001933"/>
    </source>
</evidence>
<protein>
    <submittedName>
        <fullName evidence="4">Diaminopropionate ammonia-lyase</fullName>
    </submittedName>
</protein>
<dbReference type="GO" id="GO:1901605">
    <property type="term" value="P:alpha-amino acid metabolic process"/>
    <property type="evidence" value="ECO:0007669"/>
    <property type="project" value="UniProtKB-ARBA"/>
</dbReference>
<organism evidence="4 5">
    <name type="scientific">Anoxynatronum buryatiense</name>
    <dbReference type="NCBI Taxonomy" id="489973"/>
    <lineage>
        <taxon>Bacteria</taxon>
        <taxon>Bacillati</taxon>
        <taxon>Bacillota</taxon>
        <taxon>Clostridia</taxon>
        <taxon>Eubacteriales</taxon>
        <taxon>Clostridiaceae</taxon>
        <taxon>Anoxynatronum</taxon>
    </lineage>
</organism>
<dbReference type="NCBIfam" id="TIGR03528">
    <property type="entry name" value="2_3_DAP_am_ly"/>
    <property type="match status" value="1"/>
</dbReference>
<feature type="domain" description="Tryptophan synthase beta chain-like PALP" evidence="3">
    <location>
        <begin position="45"/>
        <end position="364"/>
    </location>
</feature>
<dbReference type="NCBIfam" id="NF006058">
    <property type="entry name" value="PRK08206.1"/>
    <property type="match status" value="1"/>
</dbReference>
<dbReference type="CDD" id="cd00640">
    <property type="entry name" value="Trp-synth-beta_II"/>
    <property type="match status" value="1"/>
</dbReference>
<name>A0AA45WT55_9CLOT</name>
<evidence type="ECO:0000313" key="5">
    <source>
        <dbReference type="Proteomes" id="UP001158066"/>
    </source>
</evidence>
<dbReference type="InterPro" id="IPR010081">
    <property type="entry name" value="DiNH2opropionate_NH3_lyase"/>
</dbReference>
<dbReference type="EMBL" id="FXUF01000001">
    <property type="protein sequence ID" value="SMP40649.1"/>
    <property type="molecule type" value="Genomic_DNA"/>
</dbReference>
<dbReference type="SUPFAM" id="SSF53686">
    <property type="entry name" value="Tryptophan synthase beta subunit-like PLP-dependent enzymes"/>
    <property type="match status" value="1"/>
</dbReference>
<dbReference type="Proteomes" id="UP001158066">
    <property type="component" value="Unassembled WGS sequence"/>
</dbReference>
<dbReference type="InterPro" id="IPR001926">
    <property type="entry name" value="TrpB-like_PALP"/>
</dbReference>
<dbReference type="GO" id="GO:0030170">
    <property type="term" value="F:pyridoxal phosphate binding"/>
    <property type="evidence" value="ECO:0007669"/>
    <property type="project" value="InterPro"/>
</dbReference>
<dbReference type="AlphaFoldDB" id="A0AA45WT55"/>
<dbReference type="Pfam" id="PF00291">
    <property type="entry name" value="PALP"/>
    <property type="match status" value="1"/>
</dbReference>
<comment type="cofactor">
    <cofactor evidence="1">
        <name>pyridoxal 5'-phosphate</name>
        <dbReference type="ChEBI" id="CHEBI:597326"/>
    </cofactor>
</comment>
<dbReference type="GO" id="GO:0008838">
    <property type="term" value="F:diaminopropionate ammonia-lyase activity"/>
    <property type="evidence" value="ECO:0007669"/>
    <property type="project" value="InterPro"/>
</dbReference>
<dbReference type="NCBIfam" id="TIGR01747">
    <property type="entry name" value="diampropi_NH3ly"/>
    <property type="match status" value="1"/>
</dbReference>
<evidence type="ECO:0000259" key="3">
    <source>
        <dbReference type="Pfam" id="PF00291"/>
    </source>
</evidence>
<evidence type="ECO:0000313" key="4">
    <source>
        <dbReference type="EMBL" id="SMP40649.1"/>
    </source>
</evidence>
<proteinExistence type="predicted"/>
<accession>A0AA45WT55</accession>
<evidence type="ECO:0000256" key="2">
    <source>
        <dbReference type="ARBA" id="ARBA00022898"/>
    </source>
</evidence>
<keyword evidence="2" id="KW-0663">Pyridoxal phosphate</keyword>
<gene>
    <name evidence="4" type="ORF">SAMN06296020_101412</name>
</gene>
<dbReference type="InterPro" id="IPR036052">
    <property type="entry name" value="TrpB-like_PALP_sf"/>
</dbReference>
<reference evidence="4" key="1">
    <citation type="submission" date="2017-05" db="EMBL/GenBank/DDBJ databases">
        <authorList>
            <person name="Varghese N."/>
            <person name="Submissions S."/>
        </authorList>
    </citation>
    <scope>NUCLEOTIDE SEQUENCE</scope>
    <source>
        <strain evidence="4">Su22</strain>
    </source>
</reference>
<dbReference type="InterPro" id="IPR019871">
    <property type="entry name" value="DiNH2propionate_NH3-lyase_sub"/>
</dbReference>
<dbReference type="PANTHER" id="PTHR42937:SF1">
    <property type="entry name" value="DIAMINOPROPIONATE AMMONIA-LYASE"/>
    <property type="match status" value="1"/>
</dbReference>
<comment type="caution">
    <text evidence="4">The sequence shown here is derived from an EMBL/GenBank/DDBJ whole genome shotgun (WGS) entry which is preliminary data.</text>
</comment>